<dbReference type="GO" id="GO:0005509">
    <property type="term" value="F:calcium ion binding"/>
    <property type="evidence" value="ECO:0007669"/>
    <property type="project" value="InterPro"/>
</dbReference>
<feature type="compositionally biased region" description="Polar residues" evidence="1">
    <location>
        <begin position="89"/>
        <end position="98"/>
    </location>
</feature>
<feature type="compositionally biased region" description="Low complexity" evidence="1">
    <location>
        <begin position="346"/>
        <end position="372"/>
    </location>
</feature>
<accession>A0A9P6EDE5</accession>
<dbReference type="InterPro" id="IPR013783">
    <property type="entry name" value="Ig-like_fold"/>
</dbReference>
<dbReference type="OrthoDB" id="5593376at2759"/>
<feature type="compositionally biased region" description="Polar residues" evidence="1">
    <location>
        <begin position="20"/>
        <end position="29"/>
    </location>
</feature>
<feature type="region of interest" description="Disordered" evidence="1">
    <location>
        <begin position="223"/>
        <end position="279"/>
    </location>
</feature>
<feature type="region of interest" description="Disordered" evidence="1">
    <location>
        <begin position="741"/>
        <end position="769"/>
    </location>
</feature>
<reference evidence="2" key="1">
    <citation type="submission" date="2020-11" db="EMBL/GenBank/DDBJ databases">
        <authorList>
            <consortium name="DOE Joint Genome Institute"/>
            <person name="Ahrendt S."/>
            <person name="Riley R."/>
            <person name="Andreopoulos W."/>
            <person name="Labutti K."/>
            <person name="Pangilinan J."/>
            <person name="Ruiz-Duenas F.J."/>
            <person name="Barrasa J.M."/>
            <person name="Sanchez-Garcia M."/>
            <person name="Camarero S."/>
            <person name="Miyauchi S."/>
            <person name="Serrano A."/>
            <person name="Linde D."/>
            <person name="Babiker R."/>
            <person name="Drula E."/>
            <person name="Ayuso-Fernandez I."/>
            <person name="Pacheco R."/>
            <person name="Padilla G."/>
            <person name="Ferreira P."/>
            <person name="Barriuso J."/>
            <person name="Kellner H."/>
            <person name="Castanera R."/>
            <person name="Alfaro M."/>
            <person name="Ramirez L."/>
            <person name="Pisabarro A.G."/>
            <person name="Kuo A."/>
            <person name="Tritt A."/>
            <person name="Lipzen A."/>
            <person name="He G."/>
            <person name="Yan M."/>
            <person name="Ng V."/>
            <person name="Cullen D."/>
            <person name="Martin F."/>
            <person name="Rosso M.-N."/>
            <person name="Henrissat B."/>
            <person name="Hibbett D."/>
            <person name="Martinez A.T."/>
            <person name="Grigoriev I.V."/>
        </authorList>
    </citation>
    <scope>NUCLEOTIDE SEQUENCE</scope>
    <source>
        <strain evidence="2">CBS 506.95</strain>
    </source>
</reference>
<feature type="compositionally biased region" description="Low complexity" evidence="1">
    <location>
        <begin position="397"/>
        <end position="410"/>
    </location>
</feature>
<feature type="region of interest" description="Disordered" evidence="1">
    <location>
        <begin position="939"/>
        <end position="984"/>
    </location>
</feature>
<evidence type="ECO:0000313" key="2">
    <source>
        <dbReference type="EMBL" id="KAF9526994.1"/>
    </source>
</evidence>
<evidence type="ECO:0000313" key="3">
    <source>
        <dbReference type="Proteomes" id="UP000807306"/>
    </source>
</evidence>
<dbReference type="Proteomes" id="UP000807306">
    <property type="component" value="Unassembled WGS sequence"/>
</dbReference>
<proteinExistence type="predicted"/>
<feature type="region of interest" description="Disordered" evidence="1">
    <location>
        <begin position="298"/>
        <end position="518"/>
    </location>
</feature>
<dbReference type="AlphaFoldDB" id="A0A9P6EDE5"/>
<dbReference type="GO" id="GO:0016020">
    <property type="term" value="C:membrane"/>
    <property type="evidence" value="ECO:0007669"/>
    <property type="project" value="InterPro"/>
</dbReference>
<feature type="compositionally biased region" description="Pro residues" evidence="1">
    <location>
        <begin position="248"/>
        <end position="263"/>
    </location>
</feature>
<evidence type="ECO:0000256" key="1">
    <source>
        <dbReference type="SAM" id="MobiDB-lite"/>
    </source>
</evidence>
<protein>
    <submittedName>
        <fullName evidence="2">Uncharacterized protein</fullName>
    </submittedName>
</protein>
<name>A0A9P6EDE5_9AGAR</name>
<dbReference type="EMBL" id="MU157865">
    <property type="protein sequence ID" value="KAF9526994.1"/>
    <property type="molecule type" value="Genomic_DNA"/>
</dbReference>
<dbReference type="InterPro" id="IPR015919">
    <property type="entry name" value="Cadherin-like_sf"/>
</dbReference>
<feature type="compositionally biased region" description="Low complexity" evidence="1">
    <location>
        <begin position="464"/>
        <end position="479"/>
    </location>
</feature>
<feature type="compositionally biased region" description="Basic and acidic residues" evidence="1">
    <location>
        <begin position="223"/>
        <end position="232"/>
    </location>
</feature>
<feature type="compositionally biased region" description="Acidic residues" evidence="1">
    <location>
        <begin position="480"/>
        <end position="496"/>
    </location>
</feature>
<organism evidence="2 3">
    <name type="scientific">Crepidotus variabilis</name>
    <dbReference type="NCBI Taxonomy" id="179855"/>
    <lineage>
        <taxon>Eukaryota</taxon>
        <taxon>Fungi</taxon>
        <taxon>Dikarya</taxon>
        <taxon>Basidiomycota</taxon>
        <taxon>Agaricomycotina</taxon>
        <taxon>Agaricomycetes</taxon>
        <taxon>Agaricomycetidae</taxon>
        <taxon>Agaricales</taxon>
        <taxon>Agaricineae</taxon>
        <taxon>Crepidotaceae</taxon>
        <taxon>Crepidotus</taxon>
    </lineage>
</organism>
<feature type="region of interest" description="Disordered" evidence="1">
    <location>
        <begin position="1"/>
        <end position="30"/>
    </location>
</feature>
<dbReference type="Gene3D" id="2.60.40.10">
    <property type="entry name" value="Immunoglobulins"/>
    <property type="match status" value="1"/>
</dbReference>
<sequence>MVQPAEQLDLSPDVVPVASPQDSVSSAGILSTAPPFVLSATANSLDTALDSTAVGRRSRANTSLSPPSLSSNFPSLSPPSLHPTPTADYPSTGSSSSADEGGPQTPPRAVIGQMLKEIAKTAIDAGTAFEKHHSRQQQNKVGELRDRIVQVLDMLAHLSVSHGETPAVMPIPISLLGAQAIQPVEAILNSLQASASEHPRKRLASELDDPQRVVKAMKREEQDDLSVIHDGELPSSAPPLSQSFMPQPIQPPFPAVSPYPATPSQPSSRAGTPPMASFPTSLFNPAAALPQTTFAPLATGGTPLPASSIPPSLSAGAQAPPFPLQHSSWSDPVVPTSRHQHSLSVGSASGSHLHAQSAASSSSPLRSAPMQSNGLPNGLHQMNASSSASVQAMGQPIGRMSRSGSISGTSFKNPYAKLTYPDNHHPHPDPATWHKSKKARNGPPSFFFNAESIAPNRTSPGKAPPHTASAPTTAHNSPSDIEDDDDDSDSDEDEGSGEVTSSTQAPGSASAATDMPPEFRPDVDRIFFEFLNKLCSNLDATCSKGEQIHQTLMAKKMQRLDESPDFRPFKFRILAFTNAFMDELAEQGFPEDKLPMKKVRNYLWRQQYILRFNEDGKKAKSKGNHIWSIEAKKSGDGKWEFRPFHRKLAGPPPGVAYAGLRWAWKPHIWDPQISFKKIHVTYSSPGLPPWLSWKNGELSGIPPPEAESCQVTATAKFVLDSQETELSHTFTISIAPVSALDGPSYSRSRRQSFAEQPPKRSTSDSALSSAPQRYVYMPCSVAGPEVYQMPRMLNGRARVDDRAVIQVLQNVVQRVTDEAESQFVAASPPKQGEIHALVKQKHVLEQTVNAYDKALSGHGHLQARRLAVAAQHVVLQAAQTIVADKSVAVGGLPTPEVESVSMHELTDKTQDAIAMAVKINGPASNEVDIIVTATSLLKQSTPATQAPPPPTASSRLPLAGPSAAPRHATGYQAQSTLSTLPEHV</sequence>
<feature type="region of interest" description="Disordered" evidence="1">
    <location>
        <begin position="54"/>
        <end position="108"/>
    </location>
</feature>
<feature type="compositionally biased region" description="Polar residues" evidence="1">
    <location>
        <begin position="499"/>
        <end position="511"/>
    </location>
</feature>
<gene>
    <name evidence="2" type="ORF">CPB83DRAFT_870203</name>
</gene>
<comment type="caution">
    <text evidence="2">The sequence shown here is derived from an EMBL/GenBank/DDBJ whole genome shotgun (WGS) entry which is preliminary data.</text>
</comment>
<feature type="compositionally biased region" description="Low complexity" evidence="1">
    <location>
        <begin position="63"/>
        <end position="75"/>
    </location>
</feature>
<feature type="compositionally biased region" description="Polar residues" evidence="1">
    <location>
        <begin position="971"/>
        <end position="984"/>
    </location>
</feature>
<keyword evidence="3" id="KW-1185">Reference proteome</keyword>
<feature type="compositionally biased region" description="Low complexity" evidence="1">
    <location>
        <begin position="303"/>
        <end position="315"/>
    </location>
</feature>
<feature type="compositionally biased region" description="Polar residues" evidence="1">
    <location>
        <begin position="380"/>
        <end position="392"/>
    </location>
</feature>
<dbReference type="SUPFAM" id="SSF49313">
    <property type="entry name" value="Cadherin-like"/>
    <property type="match status" value="1"/>
</dbReference>